<evidence type="ECO:0000313" key="2">
    <source>
        <dbReference type="Proteomes" id="UP000222626"/>
    </source>
</evidence>
<accession>A0A286P068</accession>
<organism evidence="1 2">
    <name type="scientific">Pectobacterium phage PPWS4</name>
    <dbReference type="NCBI Taxonomy" id="1961914"/>
    <lineage>
        <taxon>Viruses</taxon>
        <taxon>Duplodnaviria</taxon>
        <taxon>Heunggongvirae</taxon>
        <taxon>Uroviricota</taxon>
        <taxon>Caudoviricetes</taxon>
        <taxon>Autographivirales</taxon>
        <taxon>Autotranscriptaviridae</taxon>
        <taxon>Studiervirinae</taxon>
        <taxon>Pektosvirus</taxon>
        <taxon>Pektosvirus PPWS4</taxon>
    </lineage>
</organism>
<keyword evidence="2" id="KW-1185">Reference proteome</keyword>
<name>A0A286P068_9CAUD</name>
<dbReference type="EMBL" id="LC216347">
    <property type="protein sequence ID" value="BBA26423.1"/>
    <property type="molecule type" value="Genomic_DNA"/>
</dbReference>
<dbReference type="GeneID" id="54980019"/>
<dbReference type="KEGG" id="vg:54980019"/>
<protein>
    <submittedName>
        <fullName evidence="1">Uncharacterized protein</fullName>
    </submittedName>
</protein>
<reference evidence="1 2" key="1">
    <citation type="submission" date="2017-02" db="EMBL/GenBank/DDBJ databases">
        <title>T7phage infectious to Pectobacterium.</title>
        <authorList>
            <person name="Hirata H."/>
            <person name="Kashihara M."/>
        </authorList>
    </citation>
    <scope>NUCLEOTIDE SEQUENCE [LARGE SCALE GENOMIC DNA]</scope>
</reference>
<dbReference type="RefSeq" id="YP_009789869.1">
    <property type="nucleotide sequence ID" value="NC_047819.1"/>
</dbReference>
<sequence>MGREDWSPLNLRLTRLRVLGFETIMSQDHMRCGYYVHLVESATYDGAPPTVKAYHSFTASGVFDICAKLDKFYNDFTSWR</sequence>
<proteinExistence type="predicted"/>
<dbReference type="Proteomes" id="UP000222626">
    <property type="component" value="Segment"/>
</dbReference>
<evidence type="ECO:0000313" key="1">
    <source>
        <dbReference type="EMBL" id="BBA26423.1"/>
    </source>
</evidence>